<feature type="domain" description="HAMP" evidence="13">
    <location>
        <begin position="303"/>
        <end position="355"/>
    </location>
</feature>
<evidence type="ECO:0000256" key="3">
    <source>
        <dbReference type="ARBA" id="ARBA00022481"/>
    </source>
</evidence>
<keyword evidence="6 11" id="KW-1133">Transmembrane helix</keyword>
<evidence type="ECO:0000313" key="14">
    <source>
        <dbReference type="EMBL" id="GIO51033.1"/>
    </source>
</evidence>
<dbReference type="PRINTS" id="PR00260">
    <property type="entry name" value="CHEMTRNSDUCR"/>
</dbReference>
<dbReference type="InterPro" id="IPR003660">
    <property type="entry name" value="HAMP_dom"/>
</dbReference>
<evidence type="ECO:0000256" key="6">
    <source>
        <dbReference type="ARBA" id="ARBA00022989"/>
    </source>
</evidence>
<keyword evidence="3" id="KW-0488">Methylation</keyword>
<evidence type="ECO:0000256" key="7">
    <source>
        <dbReference type="ARBA" id="ARBA00023136"/>
    </source>
</evidence>
<dbReference type="Proteomes" id="UP000682811">
    <property type="component" value="Unassembled WGS sequence"/>
</dbReference>
<dbReference type="Pfam" id="PF00672">
    <property type="entry name" value="HAMP"/>
    <property type="match status" value="1"/>
</dbReference>
<dbReference type="GO" id="GO:0006935">
    <property type="term" value="P:chemotaxis"/>
    <property type="evidence" value="ECO:0007669"/>
    <property type="project" value="UniProtKB-KW"/>
</dbReference>
<evidence type="ECO:0000313" key="15">
    <source>
        <dbReference type="Proteomes" id="UP000682811"/>
    </source>
</evidence>
<evidence type="ECO:0000256" key="4">
    <source>
        <dbReference type="ARBA" id="ARBA00022500"/>
    </source>
</evidence>
<dbReference type="CDD" id="cd06225">
    <property type="entry name" value="HAMP"/>
    <property type="match status" value="1"/>
</dbReference>
<comment type="caution">
    <text evidence="14">The sequence shown here is derived from an EMBL/GenBank/DDBJ whole genome shotgun (WGS) entry which is preliminary data.</text>
</comment>
<feature type="transmembrane region" description="Helical" evidence="11">
    <location>
        <begin position="284"/>
        <end position="305"/>
    </location>
</feature>
<dbReference type="InterPro" id="IPR029151">
    <property type="entry name" value="Sensor-like_sf"/>
</dbReference>
<evidence type="ECO:0000256" key="5">
    <source>
        <dbReference type="ARBA" id="ARBA00022692"/>
    </source>
</evidence>
<evidence type="ECO:0000259" key="13">
    <source>
        <dbReference type="PROSITE" id="PS50885"/>
    </source>
</evidence>
<dbReference type="Pfam" id="PF00015">
    <property type="entry name" value="MCPsignal"/>
    <property type="match status" value="1"/>
</dbReference>
<keyword evidence="4" id="KW-0145">Chemotaxis</keyword>
<dbReference type="CDD" id="cd12912">
    <property type="entry name" value="PDC2_MCP_like"/>
    <property type="match status" value="1"/>
</dbReference>
<keyword evidence="15" id="KW-1185">Reference proteome</keyword>
<dbReference type="Gene3D" id="3.30.450.20">
    <property type="entry name" value="PAS domain"/>
    <property type="match status" value="2"/>
</dbReference>
<dbReference type="InterPro" id="IPR004089">
    <property type="entry name" value="MCPsignal_dom"/>
</dbReference>
<protein>
    <submittedName>
        <fullName evidence="14">Methyl-accepting chemotaxis protein McpC</fullName>
    </submittedName>
</protein>
<evidence type="ECO:0000256" key="9">
    <source>
        <dbReference type="ARBA" id="ARBA00029447"/>
    </source>
</evidence>
<evidence type="ECO:0000256" key="8">
    <source>
        <dbReference type="ARBA" id="ARBA00023224"/>
    </source>
</evidence>
<dbReference type="PROSITE" id="PS50111">
    <property type="entry name" value="CHEMOTAXIS_TRANSDUC_2"/>
    <property type="match status" value="1"/>
</dbReference>
<dbReference type="SMART" id="SM00304">
    <property type="entry name" value="HAMP"/>
    <property type="match status" value="1"/>
</dbReference>
<feature type="domain" description="Methyl-accepting transducer" evidence="12">
    <location>
        <begin position="374"/>
        <end position="610"/>
    </location>
</feature>
<dbReference type="AlphaFoldDB" id="A0A919YKK4"/>
<dbReference type="Gene3D" id="1.10.8.500">
    <property type="entry name" value="HAMP domain in histidine kinase"/>
    <property type="match status" value="1"/>
</dbReference>
<evidence type="ECO:0000256" key="2">
    <source>
        <dbReference type="ARBA" id="ARBA00022475"/>
    </source>
</evidence>
<dbReference type="GO" id="GO:0007165">
    <property type="term" value="P:signal transduction"/>
    <property type="evidence" value="ECO:0007669"/>
    <property type="project" value="UniProtKB-KW"/>
</dbReference>
<dbReference type="SMART" id="SM00283">
    <property type="entry name" value="MA"/>
    <property type="match status" value="1"/>
</dbReference>
<dbReference type="CDD" id="cd11386">
    <property type="entry name" value="MCP_signal"/>
    <property type="match status" value="1"/>
</dbReference>
<comment type="similarity">
    <text evidence="9">Belongs to the methyl-accepting chemotaxis (MCP) protein family.</text>
</comment>
<evidence type="ECO:0000256" key="11">
    <source>
        <dbReference type="SAM" id="Phobius"/>
    </source>
</evidence>
<dbReference type="PANTHER" id="PTHR32089:SF114">
    <property type="entry name" value="METHYL-ACCEPTING CHEMOTAXIS PROTEIN MCPB"/>
    <property type="match status" value="1"/>
</dbReference>
<reference evidence="14 15" key="1">
    <citation type="submission" date="2021-03" db="EMBL/GenBank/DDBJ databases">
        <title>Antimicrobial resistance genes in bacteria isolated from Japanese honey, and their potential for conferring macrolide and lincosamide resistance in the American foulbrood pathogen Paenibacillus larvae.</title>
        <authorList>
            <person name="Okamoto M."/>
            <person name="Kumagai M."/>
            <person name="Kanamori H."/>
            <person name="Takamatsu D."/>
        </authorList>
    </citation>
    <scope>NUCLEOTIDE SEQUENCE [LARGE SCALE GENOMIC DNA]</scope>
    <source>
        <strain evidence="14 15">J34TS1</strain>
    </source>
</reference>
<dbReference type="PROSITE" id="PS50885">
    <property type="entry name" value="HAMP"/>
    <property type="match status" value="1"/>
</dbReference>
<accession>A0A919YKK4</accession>
<keyword evidence="7 11" id="KW-0472">Membrane</keyword>
<dbReference type="InterPro" id="IPR033479">
    <property type="entry name" value="dCache_1"/>
</dbReference>
<evidence type="ECO:0000259" key="12">
    <source>
        <dbReference type="PROSITE" id="PS50111"/>
    </source>
</evidence>
<dbReference type="SUPFAM" id="SSF58104">
    <property type="entry name" value="Methyl-accepting chemotaxis protein (MCP) signaling domain"/>
    <property type="match status" value="1"/>
</dbReference>
<comment type="subcellular location">
    <subcellularLocation>
        <location evidence="1">Cell membrane</location>
        <topology evidence="1">Multi-pass membrane protein</topology>
    </subcellularLocation>
</comment>
<dbReference type="GO" id="GO:0005886">
    <property type="term" value="C:plasma membrane"/>
    <property type="evidence" value="ECO:0007669"/>
    <property type="project" value="UniProtKB-SubCell"/>
</dbReference>
<proteinExistence type="inferred from homology"/>
<sequence length="660" mass="72998">MLNKLQNKLILIFAVLLIAAMVISQLATGSQLTNTFKQDLDETGFDEAKNLTQITDLRINNYAKDILHFSKKMEMIDIFKNIKKLTPSMIQEIKSYTKINPEVSNIYGGDPSKRMYDPATVVDKKDYNPLIRPWYKLANDDKDNVKFSPPYRDSISQKMTISISKAVVENNKVLGVIALDVNLEDITKQIKETNVGYNGFGFILDSEGDPVVLPGSDEKNQHDKPFVEKIYSEGKDSGKIQYTDQGVKKILYYTTSPLTGWKIGAVYEESELFKLTNHILNMNLFITLFAIVISGIIIYFAARFFTKPIIQLTKQVQLMAEGDLTVQGTVRSKDEIGQLTGHFNQMVQNMRELLSRVIASSEKLSDSAVNLSAVSEETKATSEEIAHAMSDVAQGAAESATNLDGMHQVTGQLASQFILVEETMNSMQEKSNDTQQASISGRETLAELQTRSDESFREIQSIEQVLDLLVNKISDIQTVVEIIKSISTQTNLLALNASIEAARAGEAGRGFSVVATEVRKLAEQSAASTEQIHETIQGIMEEAIRATEAMVRTREISSEQNEAVQATGVAFSSIQELMHQVIDSINGMSKEVQKMSALKENVVQSIESLSAISEESAAAAEEVSASSQDQLKAIETVTQSAEFLSQSSSELESLVKRFKI</sequence>
<gene>
    <name evidence="14" type="primary">mcpC</name>
    <name evidence="14" type="ORF">J34TS1_57980</name>
</gene>
<keyword evidence="5 11" id="KW-0812">Transmembrane</keyword>
<dbReference type="GO" id="GO:0004888">
    <property type="term" value="F:transmembrane signaling receptor activity"/>
    <property type="evidence" value="ECO:0007669"/>
    <property type="project" value="InterPro"/>
</dbReference>
<keyword evidence="2" id="KW-1003">Cell membrane</keyword>
<evidence type="ECO:0000256" key="1">
    <source>
        <dbReference type="ARBA" id="ARBA00004651"/>
    </source>
</evidence>
<dbReference type="InterPro" id="IPR004090">
    <property type="entry name" value="Chemotax_Me-accpt_rcpt"/>
</dbReference>
<dbReference type="EMBL" id="BORT01000042">
    <property type="protein sequence ID" value="GIO51033.1"/>
    <property type="molecule type" value="Genomic_DNA"/>
</dbReference>
<dbReference type="CDD" id="cd18773">
    <property type="entry name" value="PDC1_HK_sensor"/>
    <property type="match status" value="1"/>
</dbReference>
<dbReference type="SUPFAM" id="SSF103190">
    <property type="entry name" value="Sensory domain-like"/>
    <property type="match status" value="1"/>
</dbReference>
<name>A0A919YKK4_9BACL</name>
<evidence type="ECO:0000256" key="10">
    <source>
        <dbReference type="PROSITE-ProRule" id="PRU00284"/>
    </source>
</evidence>
<organism evidence="14 15">
    <name type="scientific">Paenibacillus azoreducens</name>
    <dbReference type="NCBI Taxonomy" id="116718"/>
    <lineage>
        <taxon>Bacteria</taxon>
        <taxon>Bacillati</taxon>
        <taxon>Bacillota</taxon>
        <taxon>Bacilli</taxon>
        <taxon>Bacillales</taxon>
        <taxon>Paenibacillaceae</taxon>
        <taxon>Paenibacillus</taxon>
    </lineage>
</organism>
<dbReference type="Gene3D" id="1.10.287.950">
    <property type="entry name" value="Methyl-accepting chemotaxis protein"/>
    <property type="match status" value="1"/>
</dbReference>
<dbReference type="RefSeq" id="WP_212981108.1">
    <property type="nucleotide sequence ID" value="NZ_AP025343.1"/>
</dbReference>
<dbReference type="Pfam" id="PF02743">
    <property type="entry name" value="dCache_1"/>
    <property type="match status" value="1"/>
</dbReference>
<keyword evidence="8 10" id="KW-0807">Transducer</keyword>
<dbReference type="PANTHER" id="PTHR32089">
    <property type="entry name" value="METHYL-ACCEPTING CHEMOTAXIS PROTEIN MCPB"/>
    <property type="match status" value="1"/>
</dbReference>